<reference evidence="1 2" key="1">
    <citation type="submission" date="2017-06" db="EMBL/GenBank/DDBJ databases">
        <authorList>
            <person name="Kim H.J."/>
            <person name="Triplett B.A."/>
        </authorList>
    </citation>
    <scope>NUCLEOTIDE SEQUENCE [LARGE SCALE GENOMIC DNA]</scope>
    <source>
        <strain evidence="1 2">DSM 43151</strain>
    </source>
</reference>
<sequence>MTVVEFQPGSSPGTYLNVGAMWLWADRAFWAFDYGGRTSWRNDVTFTWRPLDGEAGWQQRVGFLNADQFSREMALVARVAALQVQKLRQQFPDAAAVCDELTNSSAQMGESPLWHAFHGGAAAALSGDLPAAKQNLETVASADLHFEWQHELAAQAVGLLQLMHDPAALRTRVAETIACSRRLLGLPAVTAGSEADDSAR</sequence>
<evidence type="ECO:0000313" key="2">
    <source>
        <dbReference type="Proteomes" id="UP000198415"/>
    </source>
</evidence>
<keyword evidence="2" id="KW-1185">Reference proteome</keyword>
<organism evidence="1 2">
    <name type="scientific">Actinoplanes regularis</name>
    <dbReference type="NCBI Taxonomy" id="52697"/>
    <lineage>
        <taxon>Bacteria</taxon>
        <taxon>Bacillati</taxon>
        <taxon>Actinomycetota</taxon>
        <taxon>Actinomycetes</taxon>
        <taxon>Micromonosporales</taxon>
        <taxon>Micromonosporaceae</taxon>
        <taxon>Actinoplanes</taxon>
    </lineage>
</organism>
<dbReference type="EMBL" id="FZNR01000014">
    <property type="protein sequence ID" value="SNS35262.1"/>
    <property type="molecule type" value="Genomic_DNA"/>
</dbReference>
<name>A0A239DU44_9ACTN</name>
<protein>
    <submittedName>
        <fullName evidence="1">Uncharacterized protein</fullName>
    </submittedName>
</protein>
<evidence type="ECO:0000313" key="1">
    <source>
        <dbReference type="EMBL" id="SNS35262.1"/>
    </source>
</evidence>
<dbReference type="AlphaFoldDB" id="A0A239DU44"/>
<dbReference type="Proteomes" id="UP000198415">
    <property type="component" value="Unassembled WGS sequence"/>
</dbReference>
<proteinExistence type="predicted"/>
<gene>
    <name evidence="1" type="ORF">SAMN06264365_11474</name>
</gene>
<accession>A0A239DU44</accession>